<dbReference type="OrthoDB" id="1697546at2"/>
<proteinExistence type="predicted"/>
<keyword evidence="3" id="KW-1185">Reference proteome</keyword>
<evidence type="ECO:0000259" key="1">
    <source>
        <dbReference type="Pfam" id="PF05043"/>
    </source>
</evidence>
<organism evidence="2 3">
    <name type="scientific">Peptostreptococcus russellii</name>
    <dbReference type="NCBI Taxonomy" id="215200"/>
    <lineage>
        <taxon>Bacteria</taxon>
        <taxon>Bacillati</taxon>
        <taxon>Bacillota</taxon>
        <taxon>Clostridia</taxon>
        <taxon>Peptostreptococcales</taxon>
        <taxon>Peptostreptococcaceae</taxon>
        <taxon>Peptostreptococcus</taxon>
    </lineage>
</organism>
<dbReference type="STRING" id="215200.SAMN05216454_1379"/>
<accession>A0A1H8KNG1</accession>
<reference evidence="2 3" key="1">
    <citation type="submission" date="2016-10" db="EMBL/GenBank/DDBJ databases">
        <authorList>
            <person name="de Groot N.N."/>
        </authorList>
    </citation>
    <scope>NUCLEOTIDE SEQUENCE [LARGE SCALE GENOMIC DNA]</scope>
    <source>
        <strain evidence="2 3">Calf135</strain>
    </source>
</reference>
<dbReference type="EMBL" id="FODF01000037">
    <property type="protein sequence ID" value="SEN94510.1"/>
    <property type="molecule type" value="Genomic_DNA"/>
</dbReference>
<dbReference type="RefSeq" id="WP_091976204.1">
    <property type="nucleotide sequence ID" value="NZ_FODF01000037.1"/>
</dbReference>
<gene>
    <name evidence="2" type="ORF">SAMN05216454_1379</name>
</gene>
<dbReference type="GO" id="GO:0003677">
    <property type="term" value="F:DNA binding"/>
    <property type="evidence" value="ECO:0007669"/>
    <property type="project" value="InterPro"/>
</dbReference>
<evidence type="ECO:0000313" key="3">
    <source>
        <dbReference type="Proteomes" id="UP000199512"/>
    </source>
</evidence>
<feature type="domain" description="Mga helix-turn-helix" evidence="1">
    <location>
        <begin position="5"/>
        <end position="66"/>
    </location>
</feature>
<protein>
    <submittedName>
        <fullName evidence="2">Mga helix-turn-helix domain-containing protein</fullName>
    </submittedName>
</protein>
<dbReference type="Proteomes" id="UP000199512">
    <property type="component" value="Unassembled WGS sequence"/>
</dbReference>
<dbReference type="SUPFAM" id="SSF47413">
    <property type="entry name" value="lambda repressor-like DNA-binding domains"/>
    <property type="match status" value="1"/>
</dbReference>
<name>A0A1H8KNG1_9FIRM</name>
<evidence type="ECO:0000313" key="2">
    <source>
        <dbReference type="EMBL" id="SEN94510.1"/>
    </source>
</evidence>
<sequence>MTDKNLLMYYMAKKNLNNNGLARVLGISVSSLYRKKSGISDFTRNEIQSIKKELDLNGEEVMRIFFN</sequence>
<dbReference type="Pfam" id="PF05043">
    <property type="entry name" value="Mga"/>
    <property type="match status" value="1"/>
</dbReference>
<dbReference type="InterPro" id="IPR010982">
    <property type="entry name" value="Lambda_DNA-bd_dom_sf"/>
</dbReference>
<dbReference type="AlphaFoldDB" id="A0A1H8KNG1"/>
<dbReference type="InterPro" id="IPR007737">
    <property type="entry name" value="Mga_HTH"/>
</dbReference>